<protein>
    <recommendedName>
        <fullName evidence="3">IPExxxVDY family protein</fullName>
    </recommendedName>
</protein>
<sequence>MQRKVFLCPHANFIISFHEYNLSVLNKKILRVNYDFDFALIGIISPMRAYRLCWFLNNQLKMNLEREEDLLLKNEQEEEMFFPKYYFYIEESETDFYLLGNKGTDGYLIPEQKEIDFFMLIYNLPERDGGAVLAKKIKLIQEIQSAFTLDPNKLRSRENLLF</sequence>
<accession>A0A4V2UTE9</accession>
<gene>
    <name evidence="1" type="ORF">EDD80_11168</name>
</gene>
<dbReference type="EMBL" id="SMAD01000011">
    <property type="protein sequence ID" value="TCS85666.1"/>
    <property type="molecule type" value="Genomic_DNA"/>
</dbReference>
<dbReference type="Proteomes" id="UP000295807">
    <property type="component" value="Unassembled WGS sequence"/>
</dbReference>
<organism evidence="1 2">
    <name type="scientific">Anseongella ginsenosidimutans</name>
    <dbReference type="NCBI Taxonomy" id="496056"/>
    <lineage>
        <taxon>Bacteria</taxon>
        <taxon>Pseudomonadati</taxon>
        <taxon>Bacteroidota</taxon>
        <taxon>Sphingobacteriia</taxon>
        <taxon>Sphingobacteriales</taxon>
        <taxon>Sphingobacteriaceae</taxon>
        <taxon>Anseongella</taxon>
    </lineage>
</organism>
<keyword evidence="2" id="KW-1185">Reference proteome</keyword>
<evidence type="ECO:0000313" key="2">
    <source>
        <dbReference type="Proteomes" id="UP000295807"/>
    </source>
</evidence>
<dbReference type="NCBIfam" id="NF033205">
    <property type="entry name" value="IPExxxVDY"/>
    <property type="match status" value="1"/>
</dbReference>
<comment type="caution">
    <text evidence="1">The sequence shown here is derived from an EMBL/GenBank/DDBJ whole genome shotgun (WGS) entry which is preliminary data.</text>
</comment>
<evidence type="ECO:0008006" key="3">
    <source>
        <dbReference type="Google" id="ProtNLM"/>
    </source>
</evidence>
<dbReference type="InterPro" id="IPR047690">
    <property type="entry name" value="IPExxxVDY_fam"/>
</dbReference>
<proteinExistence type="predicted"/>
<name>A0A4V2UTE9_9SPHI</name>
<reference evidence="1 2" key="1">
    <citation type="submission" date="2019-03" db="EMBL/GenBank/DDBJ databases">
        <title>Genomic Encyclopedia of Type Strains, Phase IV (KMG-IV): sequencing the most valuable type-strain genomes for metagenomic binning, comparative biology and taxonomic classification.</title>
        <authorList>
            <person name="Goeker M."/>
        </authorList>
    </citation>
    <scope>NUCLEOTIDE SEQUENCE [LARGE SCALE GENOMIC DNA]</scope>
    <source>
        <strain evidence="1 2">DSM 21100</strain>
    </source>
</reference>
<evidence type="ECO:0000313" key="1">
    <source>
        <dbReference type="EMBL" id="TCS85666.1"/>
    </source>
</evidence>
<dbReference type="AlphaFoldDB" id="A0A4V2UTE9"/>